<dbReference type="PANTHER" id="PTHR33204:SF18">
    <property type="entry name" value="TRANSCRIPTIONAL REGULATORY PROTEIN"/>
    <property type="match status" value="1"/>
</dbReference>
<dbReference type="InterPro" id="IPR036390">
    <property type="entry name" value="WH_DNA-bd_sf"/>
</dbReference>
<dbReference type="Pfam" id="PF01638">
    <property type="entry name" value="HxlR"/>
    <property type="match status" value="1"/>
</dbReference>
<evidence type="ECO:0000256" key="1">
    <source>
        <dbReference type="ARBA" id="ARBA00023015"/>
    </source>
</evidence>
<keyword evidence="3" id="KW-0804">Transcription</keyword>
<sequence>MSSRDRVNNLGCPVARTAQIMGNKWTPLILRDLADGHKRFSELERSLAGISPKTLSERLRRLEDSAVVIRTCFAEVPPRVEYELTEKGHALLPVIESMRRFGTVWIDREDCDTPAVDFVPEPDSATV</sequence>
<name>A0A6J4UNG6_9BACT</name>
<dbReference type="GO" id="GO:0006355">
    <property type="term" value="P:regulation of DNA-templated transcription"/>
    <property type="evidence" value="ECO:0007669"/>
    <property type="project" value="UniProtKB-ARBA"/>
</dbReference>
<proteinExistence type="predicted"/>
<dbReference type="GO" id="GO:0003677">
    <property type="term" value="F:DNA binding"/>
    <property type="evidence" value="ECO:0007669"/>
    <property type="project" value="UniProtKB-KW"/>
</dbReference>
<organism evidence="5">
    <name type="scientific">uncultured Thermomicrobiales bacterium</name>
    <dbReference type="NCBI Taxonomy" id="1645740"/>
    <lineage>
        <taxon>Bacteria</taxon>
        <taxon>Pseudomonadati</taxon>
        <taxon>Thermomicrobiota</taxon>
        <taxon>Thermomicrobia</taxon>
        <taxon>Thermomicrobiales</taxon>
        <taxon>environmental samples</taxon>
    </lineage>
</organism>
<dbReference type="InterPro" id="IPR002577">
    <property type="entry name" value="HTH_HxlR"/>
</dbReference>
<dbReference type="InterPro" id="IPR011991">
    <property type="entry name" value="ArsR-like_HTH"/>
</dbReference>
<dbReference type="SUPFAM" id="SSF46785">
    <property type="entry name" value="Winged helix' DNA-binding domain"/>
    <property type="match status" value="1"/>
</dbReference>
<evidence type="ECO:0000313" key="5">
    <source>
        <dbReference type="EMBL" id="CAA9555573.1"/>
    </source>
</evidence>
<protein>
    <submittedName>
        <fullName evidence="5">Transcriptional regulator, HxlR family</fullName>
    </submittedName>
</protein>
<dbReference type="Gene3D" id="1.10.10.10">
    <property type="entry name" value="Winged helix-like DNA-binding domain superfamily/Winged helix DNA-binding domain"/>
    <property type="match status" value="1"/>
</dbReference>
<keyword evidence="2" id="KW-0238">DNA-binding</keyword>
<evidence type="ECO:0000259" key="4">
    <source>
        <dbReference type="PROSITE" id="PS51118"/>
    </source>
</evidence>
<accession>A0A6J4UNG6</accession>
<reference evidence="5" key="1">
    <citation type="submission" date="2020-02" db="EMBL/GenBank/DDBJ databases">
        <authorList>
            <person name="Meier V. D."/>
        </authorList>
    </citation>
    <scope>NUCLEOTIDE SEQUENCE</scope>
    <source>
        <strain evidence="5">AVDCRST_MAG87</strain>
    </source>
</reference>
<keyword evidence="1" id="KW-0805">Transcription regulation</keyword>
<dbReference type="AlphaFoldDB" id="A0A6J4UNG6"/>
<feature type="domain" description="HTH hxlR-type" evidence="4">
    <location>
        <begin position="12"/>
        <end position="110"/>
    </location>
</feature>
<dbReference type="PROSITE" id="PS51118">
    <property type="entry name" value="HTH_HXLR"/>
    <property type="match status" value="1"/>
</dbReference>
<dbReference type="EMBL" id="CADCWJ010000271">
    <property type="protein sequence ID" value="CAA9555573.1"/>
    <property type="molecule type" value="Genomic_DNA"/>
</dbReference>
<evidence type="ECO:0000256" key="3">
    <source>
        <dbReference type="ARBA" id="ARBA00023163"/>
    </source>
</evidence>
<evidence type="ECO:0000256" key="2">
    <source>
        <dbReference type="ARBA" id="ARBA00023125"/>
    </source>
</evidence>
<dbReference type="PANTHER" id="PTHR33204">
    <property type="entry name" value="TRANSCRIPTIONAL REGULATOR, MARR FAMILY"/>
    <property type="match status" value="1"/>
</dbReference>
<dbReference type="InterPro" id="IPR036388">
    <property type="entry name" value="WH-like_DNA-bd_sf"/>
</dbReference>
<dbReference type="CDD" id="cd00090">
    <property type="entry name" value="HTH_ARSR"/>
    <property type="match status" value="1"/>
</dbReference>
<gene>
    <name evidence="5" type="ORF">AVDCRST_MAG87-1185</name>
</gene>